<dbReference type="InterPro" id="IPR002523">
    <property type="entry name" value="MgTranspt_CorA/ZnTranspt_ZntB"/>
</dbReference>
<feature type="transmembrane region" description="Helical" evidence="6">
    <location>
        <begin position="1215"/>
        <end position="1233"/>
    </location>
</feature>
<accession>A0A8H4CPW3</accession>
<organism evidence="7 8">
    <name type="scientific">Colletotrichum gloeosporioides</name>
    <name type="common">Anthracnose fungus</name>
    <name type="synonym">Glomerella cingulata</name>
    <dbReference type="NCBI Taxonomy" id="474922"/>
    <lineage>
        <taxon>Eukaryota</taxon>
        <taxon>Fungi</taxon>
        <taxon>Dikarya</taxon>
        <taxon>Ascomycota</taxon>
        <taxon>Pezizomycotina</taxon>
        <taxon>Sordariomycetes</taxon>
        <taxon>Hypocreomycetidae</taxon>
        <taxon>Glomerellales</taxon>
        <taxon>Glomerellaceae</taxon>
        <taxon>Colletotrichum</taxon>
        <taxon>Colletotrichum gloeosporioides species complex</taxon>
    </lineage>
</organism>
<reference evidence="7" key="1">
    <citation type="journal article" date="2020" name="Phytopathology">
        <title>Genome sequence and comparative analysis of Colletotrichum gloeosporioides isolated from Liriodendron leaves.</title>
        <authorList>
            <person name="Fu F.F."/>
            <person name="Hao Z."/>
            <person name="Wang P."/>
            <person name="Lu Y."/>
            <person name="Xue L.J."/>
            <person name="Wei G."/>
            <person name="Tian Y."/>
            <person name="Baishi H."/>
            <person name="Xu H."/>
            <person name="Shi J."/>
            <person name="Cheng T."/>
            <person name="Wang G."/>
            <person name="Yi Y."/>
            <person name="Chen J."/>
        </authorList>
    </citation>
    <scope>NUCLEOTIDE SEQUENCE</scope>
    <source>
        <strain evidence="7">Lc1</strain>
    </source>
</reference>
<dbReference type="InterPro" id="IPR045863">
    <property type="entry name" value="CorA_TM1_TM2"/>
</dbReference>
<dbReference type="GO" id="GO:0046873">
    <property type="term" value="F:metal ion transmembrane transporter activity"/>
    <property type="evidence" value="ECO:0007669"/>
    <property type="project" value="InterPro"/>
</dbReference>
<keyword evidence="8" id="KW-1185">Reference proteome</keyword>
<dbReference type="RefSeq" id="XP_045267038.1">
    <property type="nucleotide sequence ID" value="XM_045407593.1"/>
</dbReference>
<name>A0A8H4CPW3_COLGL</name>
<comment type="caution">
    <text evidence="7">The sequence shown here is derived from an EMBL/GenBank/DDBJ whole genome shotgun (WGS) entry which is preliminary data.</text>
</comment>
<dbReference type="Pfam" id="PF01544">
    <property type="entry name" value="CorA"/>
    <property type="match status" value="1"/>
</dbReference>
<evidence type="ECO:0000256" key="4">
    <source>
        <dbReference type="ARBA" id="ARBA00023136"/>
    </source>
</evidence>
<dbReference type="Proteomes" id="UP000613401">
    <property type="component" value="Unassembled WGS sequence"/>
</dbReference>
<dbReference type="GO" id="GO:0016020">
    <property type="term" value="C:membrane"/>
    <property type="evidence" value="ECO:0007669"/>
    <property type="project" value="UniProtKB-SubCell"/>
</dbReference>
<feature type="transmembrane region" description="Helical" evidence="6">
    <location>
        <begin position="1245"/>
        <end position="1265"/>
    </location>
</feature>
<evidence type="ECO:0008006" key="9">
    <source>
        <dbReference type="Google" id="ProtNLM"/>
    </source>
</evidence>
<feature type="compositionally biased region" description="Acidic residues" evidence="5">
    <location>
        <begin position="1288"/>
        <end position="1305"/>
    </location>
</feature>
<proteinExistence type="predicted"/>
<keyword evidence="4 6" id="KW-0472">Membrane</keyword>
<dbReference type="GeneID" id="69014758"/>
<keyword evidence="3 6" id="KW-1133">Transmembrane helix</keyword>
<dbReference type="EMBL" id="WVTB01000027">
    <property type="protein sequence ID" value="KAF3807879.1"/>
    <property type="molecule type" value="Genomic_DNA"/>
</dbReference>
<protein>
    <recommendedName>
        <fullName evidence="9">CorA-like Mg2+ transporter</fullName>
    </recommendedName>
</protein>
<dbReference type="SUPFAM" id="SSF144083">
    <property type="entry name" value="Magnesium transport protein CorA, transmembrane region"/>
    <property type="match status" value="1"/>
</dbReference>
<comment type="subcellular location">
    <subcellularLocation>
        <location evidence="1">Membrane</location>
        <topology evidence="1">Multi-pass membrane protein</topology>
    </subcellularLocation>
</comment>
<dbReference type="Gene3D" id="1.20.58.340">
    <property type="entry name" value="Magnesium transport protein CorA, transmembrane region"/>
    <property type="match status" value="1"/>
</dbReference>
<sequence length="1362" mass="157150">MLPSHSFDSTSDRAKKKGYYSFGDEGLTATVGASGQLLRISRHFPGKRTGFCADEPDMQEPFRVTPRLKQFLYRAEDPSFEKGIGTYVDVLHLNRQVYYSELIHDRWPAFKIGSLDVNLDLQYAILDGTVYQTFKFDYSQITRNGSKPPSPPIVRLRGDSLIRNLDYITLPGQNPFNNTDDSGYKPARLERGSIFREHEEEDGYQAFLSIAAFNDERGFEFVKAPVLQIGEMPADYLLGWDYLLKWDEQASKDIDHYGRLSVTVAYTLGYDQSPVTPVDTVKFMKQLDLSTIPYEAQIFSNNPSLDVCLRKNLEHVLSVCSIPVFSTRIEEEPTVALTCGDVDSHFVSTAASFYCFQILLLALKHFQSRYDSLTAYENDPNYQPTTNGTKSYVHGMMNRIKRVCKGHIRWLFKTSNTSGKLFCPYYWVNGDEIEEWQLGDLLSKKSLVDTPFQVIKVCDFYDMSSDDFDGDDMGALERIVRTWIQEIYNHKVDTPGLYAFPRYDTEPTRTFYLTDHAVIWQAMKSAEDMGIQLPASPEFSSKHIQESILEMFDTPNPSIQQRLLSVKRNPAKTRFVFRSTDTALFRAAEMGLFDKPARFYGQHGLHKQFEIWERTIQYQIQHYAHDTINRTDPRRLALPVVMGHFRPFNTTMGTSNPDAVVFALLELSSDNGIFPGVLDERSRPVSCYENELLRGKFWGTTFEIPYLLWKYSHTPNFGHHPSRKRKKLGDNHWDRPLQPDYVATLAMQSIAQPNLWNGVHRDRYNSQKASHIPLNNMLSHSNIRELQDEWLYNPPTFFISAAVIQKAREGLGNLMAIPADLIYLTFTGAVVDIPKSRPVKTKMSKNKIPMRVLQNATDIQNVVDAGRTAEEAKKRFWAFFASTPSENEVCVATIPVVSREDRDEQEMRSFFQRHNSYDNFFAEDTAALLNTWTTELHLSFYTLLHDDRPGAPPSDDTLEAETFHFTTLSGVEAPRYLRKFAAGFRLKGDFFDRYWTCNFLEANPSRADDYPWKEGVQEEVQREVQALLERQFEGGRITEVEKNSWQQRRILELILFERIMQRMNESTRGILEWATSVLMGTRKRLQKTLSPTKGTKATRPHYKDLLDTIKEFREFQKAIRRMGRHYAEALANIDRWRDREKGRELERPRWTFNDESRYRVIILKLLASNDDSIQTLRRNQDKITNLIEMELDLMRGDLEFMRSELNQTQDENIKLFTVITTIFVPLGFAASIFSMDQAPETSTLYYMLATAAGAFLFTGAMLWIIKEVDLRKPYGEFKGLFRRDRTDIEDEDTESDEDEDEEEADVGSSPDGTLSTNGMSVLPDLESPGRRSWSFRTYNKERARKHNDLEATIGVQDVKGLS</sequence>
<reference evidence="7" key="2">
    <citation type="submission" date="2020-03" db="EMBL/GenBank/DDBJ databases">
        <authorList>
            <person name="Fu F.-F."/>
            <person name="Chen J."/>
        </authorList>
    </citation>
    <scope>NUCLEOTIDE SEQUENCE</scope>
    <source>
        <strain evidence="7">Lc1</strain>
    </source>
</reference>
<evidence type="ECO:0000256" key="6">
    <source>
        <dbReference type="SAM" id="Phobius"/>
    </source>
</evidence>
<feature type="region of interest" description="Disordered" evidence="5">
    <location>
        <begin position="1288"/>
        <end position="1333"/>
    </location>
</feature>
<gene>
    <name evidence="7" type="ORF">GCG54_00007614</name>
</gene>
<evidence type="ECO:0000256" key="1">
    <source>
        <dbReference type="ARBA" id="ARBA00004141"/>
    </source>
</evidence>
<evidence type="ECO:0000313" key="7">
    <source>
        <dbReference type="EMBL" id="KAF3807879.1"/>
    </source>
</evidence>
<keyword evidence="2 6" id="KW-0812">Transmembrane</keyword>
<evidence type="ECO:0000256" key="2">
    <source>
        <dbReference type="ARBA" id="ARBA00022692"/>
    </source>
</evidence>
<evidence type="ECO:0000313" key="8">
    <source>
        <dbReference type="Proteomes" id="UP000613401"/>
    </source>
</evidence>
<evidence type="ECO:0000256" key="5">
    <source>
        <dbReference type="SAM" id="MobiDB-lite"/>
    </source>
</evidence>
<feature type="compositionally biased region" description="Polar residues" evidence="5">
    <location>
        <begin position="1310"/>
        <end position="1319"/>
    </location>
</feature>
<evidence type="ECO:0000256" key="3">
    <source>
        <dbReference type="ARBA" id="ARBA00022989"/>
    </source>
</evidence>